<dbReference type="STRING" id="243159.AFE_1125"/>
<sequence>MSKPTELTVHTVRSTKRGSDHYGSCEVCGNECSEHFVATNRRVSVRDDGQHILDGGTSGTYGHMHCLIQRFGNLVAQDSLQRDGNVLLFPQWAVDQIMTKSMGARRAV</sequence>
<name>B7J873_ACIF2</name>
<reference evidence="1 2" key="1">
    <citation type="journal article" date="2008" name="BMC Genomics">
        <title>Acidithiobacillus ferrooxidans metabolism: from genome sequence to industrial applications.</title>
        <authorList>
            <person name="Valdes J."/>
            <person name="Pedroso I."/>
            <person name="Quatrini R."/>
            <person name="Dodson R.J."/>
            <person name="Tettelin H."/>
            <person name="Blake R.II."/>
            <person name="Eisen J.A."/>
            <person name="Holmes D.S."/>
        </authorList>
    </citation>
    <scope>NUCLEOTIDE SEQUENCE [LARGE SCALE GENOMIC DNA]</scope>
    <source>
        <strain evidence="2">ATCC 23270 / DSM 14882 / CIP 104768 / NCIMB 8455</strain>
    </source>
</reference>
<gene>
    <name evidence="1" type="ordered locus">AFE_1125</name>
</gene>
<dbReference type="KEGG" id="afr:AFE_1125"/>
<dbReference type="PaxDb" id="243159-AFE_1125"/>
<proteinExistence type="predicted"/>
<dbReference type="Proteomes" id="UP000001362">
    <property type="component" value="Chromosome"/>
</dbReference>
<evidence type="ECO:0000313" key="2">
    <source>
        <dbReference type="Proteomes" id="UP000001362"/>
    </source>
</evidence>
<dbReference type="AlphaFoldDB" id="B7J873"/>
<accession>B7J873</accession>
<dbReference type="EMBL" id="CP001219">
    <property type="protein sequence ID" value="ACK80541.1"/>
    <property type="molecule type" value="Genomic_DNA"/>
</dbReference>
<organism evidence="1 2">
    <name type="scientific">Acidithiobacillus ferrooxidans (strain ATCC 23270 / DSM 14882 / CIP 104768 / NCIMB 8455)</name>
    <name type="common">Ferrobacillus ferrooxidans (strain ATCC 23270)</name>
    <dbReference type="NCBI Taxonomy" id="243159"/>
    <lineage>
        <taxon>Bacteria</taxon>
        <taxon>Pseudomonadati</taxon>
        <taxon>Pseudomonadota</taxon>
        <taxon>Acidithiobacillia</taxon>
        <taxon>Acidithiobacillales</taxon>
        <taxon>Acidithiobacillaceae</taxon>
        <taxon>Acidithiobacillus</taxon>
    </lineage>
</organism>
<dbReference type="RefSeq" id="WP_012606834.1">
    <property type="nucleotide sequence ID" value="NC_011761.1"/>
</dbReference>
<dbReference type="HOGENOM" id="CLU_2191252_0_0_6"/>
<protein>
    <submittedName>
        <fullName evidence="1">Uncharacterized protein</fullName>
    </submittedName>
</protein>
<keyword evidence="2" id="KW-1185">Reference proteome</keyword>
<dbReference type="GeneID" id="65280418"/>
<evidence type="ECO:0000313" key="1">
    <source>
        <dbReference type="EMBL" id="ACK80541.1"/>
    </source>
</evidence>